<sequence>MTSETLKNQKIKFIEESDKKYDKVKKIVNLQNKKEKNSIYFDNEIKHNHLLDFLNSENRGKTTVLKGKISALIKLISNLLKYMQEEYHNDEFISKLGDIKSSLENYKREIILRLNYSLEEKQKKWFIQ</sequence>
<dbReference type="EMBL" id="RCSS01000007">
    <property type="protein sequence ID" value="RVD93442.1"/>
    <property type="molecule type" value="Genomic_DNA"/>
</dbReference>
<dbReference type="AlphaFoldDB" id="A0A437AQP6"/>
<accession>A0A437AQP6</accession>
<gene>
    <name evidence="1" type="ORF">TUBRATIS_000260</name>
</gene>
<reference evidence="1 2" key="1">
    <citation type="submission" date="2018-10" db="EMBL/GenBank/DDBJ databases">
        <title>Draft genome sequence of the microsporidian Tubulinosema ratisbonensis.</title>
        <authorList>
            <person name="Polonais V."/>
            <person name="Peyretaillade E."/>
            <person name="Niehus S."/>
            <person name="Wawrzyniak I."/>
            <person name="Franchet A."/>
            <person name="Gaspin C."/>
            <person name="Reichstadt M."/>
            <person name="Belser C."/>
            <person name="Labadie K."/>
            <person name="Delbac F."/>
            <person name="Ferrandon D."/>
        </authorList>
    </citation>
    <scope>NUCLEOTIDE SEQUENCE [LARGE SCALE GENOMIC DNA]</scope>
    <source>
        <strain evidence="1 2">Franzen</strain>
    </source>
</reference>
<organism evidence="1 2">
    <name type="scientific">Tubulinosema ratisbonensis</name>
    <dbReference type="NCBI Taxonomy" id="291195"/>
    <lineage>
        <taxon>Eukaryota</taxon>
        <taxon>Fungi</taxon>
        <taxon>Fungi incertae sedis</taxon>
        <taxon>Microsporidia</taxon>
        <taxon>Tubulinosematoidea</taxon>
        <taxon>Tubulinosematidae</taxon>
        <taxon>Tubulinosema</taxon>
    </lineage>
</organism>
<evidence type="ECO:0000313" key="2">
    <source>
        <dbReference type="Proteomes" id="UP000282876"/>
    </source>
</evidence>
<keyword evidence="2" id="KW-1185">Reference proteome</keyword>
<proteinExistence type="predicted"/>
<name>A0A437AQP6_9MICR</name>
<dbReference type="VEuPathDB" id="MicrosporidiaDB:TUBRATIS_000260"/>
<evidence type="ECO:0000313" key="1">
    <source>
        <dbReference type="EMBL" id="RVD93442.1"/>
    </source>
</evidence>
<dbReference type="Proteomes" id="UP000282876">
    <property type="component" value="Unassembled WGS sequence"/>
</dbReference>
<protein>
    <submittedName>
        <fullName evidence="1">Uncharacterized protein</fullName>
    </submittedName>
</protein>
<comment type="caution">
    <text evidence="1">The sequence shown here is derived from an EMBL/GenBank/DDBJ whole genome shotgun (WGS) entry which is preliminary data.</text>
</comment>